<dbReference type="AlphaFoldDB" id="A0AAD2JJX9"/>
<dbReference type="SUPFAM" id="SSF58100">
    <property type="entry name" value="Bacterial hemolysins"/>
    <property type="match status" value="1"/>
</dbReference>
<feature type="region of interest" description="Disordered" evidence="2">
    <location>
        <begin position="271"/>
        <end position="523"/>
    </location>
</feature>
<accession>A0AAD2JJX9</accession>
<protein>
    <submittedName>
        <fullName evidence="3">Uncharacterized protein</fullName>
    </submittedName>
</protein>
<dbReference type="SUPFAM" id="SSF48403">
    <property type="entry name" value="Ankyrin repeat"/>
    <property type="match status" value="1"/>
</dbReference>
<feature type="compositionally biased region" description="Basic and acidic residues" evidence="2">
    <location>
        <begin position="581"/>
        <end position="590"/>
    </location>
</feature>
<comment type="caution">
    <text evidence="3">The sequence shown here is derived from an EMBL/GenBank/DDBJ whole genome shotgun (WGS) entry which is preliminary data.</text>
</comment>
<dbReference type="InterPro" id="IPR036770">
    <property type="entry name" value="Ankyrin_rpt-contain_sf"/>
</dbReference>
<dbReference type="Proteomes" id="UP001295423">
    <property type="component" value="Unassembled WGS sequence"/>
</dbReference>
<feature type="compositionally biased region" description="Basic and acidic residues" evidence="2">
    <location>
        <begin position="351"/>
        <end position="376"/>
    </location>
</feature>
<feature type="compositionally biased region" description="Low complexity" evidence="2">
    <location>
        <begin position="67"/>
        <end position="77"/>
    </location>
</feature>
<organism evidence="3 4">
    <name type="scientific">Cylindrotheca closterium</name>
    <dbReference type="NCBI Taxonomy" id="2856"/>
    <lineage>
        <taxon>Eukaryota</taxon>
        <taxon>Sar</taxon>
        <taxon>Stramenopiles</taxon>
        <taxon>Ochrophyta</taxon>
        <taxon>Bacillariophyta</taxon>
        <taxon>Bacillariophyceae</taxon>
        <taxon>Bacillariophycidae</taxon>
        <taxon>Bacillariales</taxon>
        <taxon>Bacillariaceae</taxon>
        <taxon>Cylindrotheca</taxon>
    </lineage>
</organism>
<proteinExistence type="predicted"/>
<feature type="coiled-coil region" evidence="1">
    <location>
        <begin position="649"/>
        <end position="676"/>
    </location>
</feature>
<reference evidence="3" key="1">
    <citation type="submission" date="2023-08" db="EMBL/GenBank/DDBJ databases">
        <authorList>
            <person name="Audoor S."/>
            <person name="Bilcke G."/>
        </authorList>
    </citation>
    <scope>NUCLEOTIDE SEQUENCE</scope>
</reference>
<feature type="region of interest" description="Disordered" evidence="2">
    <location>
        <begin position="1"/>
        <end position="79"/>
    </location>
</feature>
<evidence type="ECO:0000256" key="2">
    <source>
        <dbReference type="SAM" id="MobiDB-lite"/>
    </source>
</evidence>
<keyword evidence="4" id="KW-1185">Reference proteome</keyword>
<dbReference type="Gene3D" id="1.25.40.20">
    <property type="entry name" value="Ankyrin repeat-containing domain"/>
    <property type="match status" value="1"/>
</dbReference>
<gene>
    <name evidence="3" type="ORF">CYCCA115_LOCUS16913</name>
</gene>
<feature type="compositionally biased region" description="Polar residues" evidence="2">
    <location>
        <begin position="405"/>
        <end position="421"/>
    </location>
</feature>
<dbReference type="EMBL" id="CAKOGP040001958">
    <property type="protein sequence ID" value="CAJ1957863.1"/>
    <property type="molecule type" value="Genomic_DNA"/>
</dbReference>
<feature type="compositionally biased region" description="Basic and acidic residues" evidence="2">
    <location>
        <begin position="386"/>
        <end position="402"/>
    </location>
</feature>
<feature type="compositionally biased region" description="Polar residues" evidence="2">
    <location>
        <begin position="498"/>
        <end position="522"/>
    </location>
</feature>
<evidence type="ECO:0000313" key="4">
    <source>
        <dbReference type="Proteomes" id="UP001295423"/>
    </source>
</evidence>
<feature type="compositionally biased region" description="Low complexity" evidence="2">
    <location>
        <begin position="442"/>
        <end position="455"/>
    </location>
</feature>
<feature type="compositionally biased region" description="Polar residues" evidence="2">
    <location>
        <begin position="620"/>
        <end position="635"/>
    </location>
</feature>
<evidence type="ECO:0000313" key="3">
    <source>
        <dbReference type="EMBL" id="CAJ1957863.1"/>
    </source>
</evidence>
<feature type="compositionally biased region" description="Low complexity" evidence="2">
    <location>
        <begin position="308"/>
        <end position="317"/>
    </location>
</feature>
<sequence length="686" mass="74376">MFRKKKDRKGGDDDLPDAPNMSDDDDAMWFKPKSSATGTPDMALPGMGIPPPAPPSGIRMSISPNIPSARTSPSTSSSRKRFSVNDLVAAINYNDWAAVLKILDQDPKVASKNAQVSLKGQTTESNPLHLVVIKDPPLEVVEKMIKAFPAGASNTDRQGDRTALHWACIANASPAVLEAVTHANTASCRHQDRKFGRTPLHYLAIIAEDADQVHVLMEVERRAAMMKDSAQKTPIELANDSTNPSKVEIVAALQRKRSSVSVFGALKSRTKLRGSSPGKYKMRSSSPGKYSGSTDEAPASPGKFKMRSSSLGKYSSSTTEVPKSPGKHSSRGSTRAKSPGKYSEGASRGRRSTDGEKEGSSRGRRSTDAGEKEGSLRGRRTTGRSSKNDSRRDSKKYRESRSDGGVSNDTKMATQSLVVSDSSEEFMAPRSTAGFNPSRSVSPATTNSPSRSRSPMPMPNVSPPIVHGSPVQMVEPSAPVTTSSMVDHTGTVAPAPPTTSASMVERTSTASSQGRPSNQSLSAGMDGEIRALRDDLERKKRAVETKDNEIAQMKNQIEDNKEEVKAMHDRMQGGSSAPPTNERKLSEKREKVHRLKEKIAELQAELRRAEKDVKRLESAGSGSENMSSVYTQDQIQSKEEEQSSLQFIMEALVEEKMAAQRDVENADSELKSMETIQMLAQNDNIG</sequence>
<name>A0AAD2JJX9_9STRA</name>
<feature type="region of interest" description="Disordered" evidence="2">
    <location>
        <begin position="613"/>
        <end position="642"/>
    </location>
</feature>
<feature type="region of interest" description="Disordered" evidence="2">
    <location>
        <begin position="567"/>
        <end position="592"/>
    </location>
</feature>
<feature type="compositionally biased region" description="Polar residues" evidence="2">
    <location>
        <begin position="283"/>
        <end position="294"/>
    </location>
</feature>
<keyword evidence="1" id="KW-0175">Coiled coil</keyword>
<evidence type="ECO:0000256" key="1">
    <source>
        <dbReference type="SAM" id="Coils"/>
    </source>
</evidence>